<dbReference type="PANTHER" id="PTHR33375:SF1">
    <property type="entry name" value="CHROMOSOME-PARTITIONING PROTEIN PARB-RELATED"/>
    <property type="match status" value="1"/>
</dbReference>
<dbReference type="SUPFAM" id="SSF110849">
    <property type="entry name" value="ParB/Sulfiredoxin"/>
    <property type="match status" value="1"/>
</dbReference>
<feature type="region of interest" description="Disordered" evidence="4">
    <location>
        <begin position="1"/>
        <end position="21"/>
    </location>
</feature>
<evidence type="ECO:0000256" key="4">
    <source>
        <dbReference type="SAM" id="MobiDB-lite"/>
    </source>
</evidence>
<dbReference type="FunFam" id="1.10.10.2830:FF:000001">
    <property type="entry name" value="Chromosome partitioning protein ParB"/>
    <property type="match status" value="1"/>
</dbReference>
<dbReference type="Pfam" id="PF17762">
    <property type="entry name" value="HTH_ParB"/>
    <property type="match status" value="1"/>
</dbReference>
<gene>
    <name evidence="6" type="ORF">A3D59_01620</name>
</gene>
<dbReference type="InterPro" id="IPR004437">
    <property type="entry name" value="ParB/RepB/Spo0J"/>
</dbReference>
<keyword evidence="3" id="KW-0238">DNA-binding</keyword>
<keyword evidence="2" id="KW-0159">Chromosome partition</keyword>
<dbReference type="GO" id="GO:0007059">
    <property type="term" value="P:chromosome segregation"/>
    <property type="evidence" value="ECO:0007669"/>
    <property type="project" value="UniProtKB-KW"/>
</dbReference>
<dbReference type="EMBL" id="MHTX01000047">
    <property type="protein sequence ID" value="OHA67008.1"/>
    <property type="molecule type" value="Genomic_DNA"/>
</dbReference>
<evidence type="ECO:0000256" key="1">
    <source>
        <dbReference type="ARBA" id="ARBA00006295"/>
    </source>
</evidence>
<dbReference type="InterPro" id="IPR036086">
    <property type="entry name" value="ParB/Sulfiredoxin_sf"/>
</dbReference>
<dbReference type="InterPro" id="IPR050336">
    <property type="entry name" value="Chromosome_partition/occlusion"/>
</dbReference>
<dbReference type="Proteomes" id="UP000179258">
    <property type="component" value="Unassembled WGS sequence"/>
</dbReference>
<sequence>MPQQFGGLESLIPPKSGPKNFSKNIEHRKEIVFSINIDRIKPNPYQPRREFDADELKALSDSIRAHGVLQPLLVSRIEGSEAGQEYQLIAGERRLRAARMANFSHVPVIIREEPSSQQKLELSLIENVQRADLNPMEKAEAFKRLQEEFSYSQKEIGRLSGKSREAVANSIRLLALPEEIKQALRDKKINEGHARAIMMAKELPQQQTVFAKVLQDGLNVREAEGLVQKMAVWKPQKKTVQILAEFRPLEEKIKNVLGIQTLKLKMEAGRPKLVIMFSSKKEIENLLKKLNL</sequence>
<feature type="domain" description="ParB-like N-terminal" evidence="5">
    <location>
        <begin position="33"/>
        <end position="128"/>
    </location>
</feature>
<dbReference type="SUPFAM" id="SSF109709">
    <property type="entry name" value="KorB DNA-binding domain-like"/>
    <property type="match status" value="1"/>
</dbReference>
<protein>
    <recommendedName>
        <fullName evidence="5">ParB-like N-terminal domain-containing protein</fullName>
    </recommendedName>
</protein>
<dbReference type="GO" id="GO:0005694">
    <property type="term" value="C:chromosome"/>
    <property type="evidence" value="ECO:0007669"/>
    <property type="project" value="TreeGrafter"/>
</dbReference>
<organism evidence="6 7">
    <name type="scientific">Candidatus Wildermuthbacteria bacterium RIFCSPHIGHO2_02_FULL_47_17</name>
    <dbReference type="NCBI Taxonomy" id="1802452"/>
    <lineage>
        <taxon>Bacteria</taxon>
        <taxon>Candidatus Wildermuthiibacteriota</taxon>
    </lineage>
</organism>
<dbReference type="CDD" id="cd16393">
    <property type="entry name" value="SPO0J_N"/>
    <property type="match status" value="1"/>
</dbReference>
<evidence type="ECO:0000256" key="3">
    <source>
        <dbReference type="ARBA" id="ARBA00023125"/>
    </source>
</evidence>
<dbReference type="Pfam" id="PF02195">
    <property type="entry name" value="ParB_N"/>
    <property type="match status" value="1"/>
</dbReference>
<dbReference type="AlphaFoldDB" id="A0A1G2R349"/>
<dbReference type="GO" id="GO:0003677">
    <property type="term" value="F:DNA binding"/>
    <property type="evidence" value="ECO:0007669"/>
    <property type="project" value="UniProtKB-KW"/>
</dbReference>
<proteinExistence type="inferred from homology"/>
<evidence type="ECO:0000313" key="7">
    <source>
        <dbReference type="Proteomes" id="UP000179258"/>
    </source>
</evidence>
<comment type="caution">
    <text evidence="6">The sequence shown here is derived from an EMBL/GenBank/DDBJ whole genome shotgun (WGS) entry which is preliminary data.</text>
</comment>
<dbReference type="PANTHER" id="PTHR33375">
    <property type="entry name" value="CHROMOSOME-PARTITIONING PROTEIN PARB-RELATED"/>
    <property type="match status" value="1"/>
</dbReference>
<dbReference type="Gene3D" id="1.10.10.2830">
    <property type="match status" value="1"/>
</dbReference>
<evidence type="ECO:0000259" key="5">
    <source>
        <dbReference type="SMART" id="SM00470"/>
    </source>
</evidence>
<accession>A0A1G2R349</accession>
<evidence type="ECO:0000313" key="6">
    <source>
        <dbReference type="EMBL" id="OHA67008.1"/>
    </source>
</evidence>
<dbReference type="FunFam" id="3.90.1530.30:FF:000001">
    <property type="entry name" value="Chromosome partitioning protein ParB"/>
    <property type="match status" value="1"/>
</dbReference>
<reference evidence="6 7" key="1">
    <citation type="journal article" date="2016" name="Nat. Commun.">
        <title>Thousands of microbial genomes shed light on interconnected biogeochemical processes in an aquifer system.</title>
        <authorList>
            <person name="Anantharaman K."/>
            <person name="Brown C.T."/>
            <person name="Hug L.A."/>
            <person name="Sharon I."/>
            <person name="Castelle C.J."/>
            <person name="Probst A.J."/>
            <person name="Thomas B.C."/>
            <person name="Singh A."/>
            <person name="Wilkins M.J."/>
            <person name="Karaoz U."/>
            <person name="Brodie E.L."/>
            <person name="Williams K.H."/>
            <person name="Hubbard S.S."/>
            <person name="Banfield J.F."/>
        </authorList>
    </citation>
    <scope>NUCLEOTIDE SEQUENCE [LARGE SCALE GENOMIC DNA]</scope>
</reference>
<name>A0A1G2R349_9BACT</name>
<evidence type="ECO:0000256" key="2">
    <source>
        <dbReference type="ARBA" id="ARBA00022829"/>
    </source>
</evidence>
<dbReference type="InterPro" id="IPR003115">
    <property type="entry name" value="ParB_N"/>
</dbReference>
<dbReference type="Gene3D" id="3.90.1530.30">
    <property type="match status" value="1"/>
</dbReference>
<dbReference type="SMART" id="SM00470">
    <property type="entry name" value="ParB"/>
    <property type="match status" value="1"/>
</dbReference>
<dbReference type="NCBIfam" id="TIGR00180">
    <property type="entry name" value="parB_part"/>
    <property type="match status" value="1"/>
</dbReference>
<dbReference type="InterPro" id="IPR041468">
    <property type="entry name" value="HTH_ParB/Spo0J"/>
</dbReference>
<comment type="similarity">
    <text evidence="1">Belongs to the ParB family.</text>
</comment>